<dbReference type="Proteomes" id="UP001428290">
    <property type="component" value="Unassembled WGS sequence"/>
</dbReference>
<dbReference type="EMBL" id="BAABRU010000004">
    <property type="protein sequence ID" value="GAA5527626.1"/>
    <property type="molecule type" value="Genomic_DNA"/>
</dbReference>
<proteinExistence type="predicted"/>
<evidence type="ECO:0000313" key="3">
    <source>
        <dbReference type="Proteomes" id="UP001428290"/>
    </source>
</evidence>
<gene>
    <name evidence="2" type="ORF">Hgul01_01414</name>
</gene>
<evidence type="ECO:0000313" key="2">
    <source>
        <dbReference type="EMBL" id="GAA5527626.1"/>
    </source>
</evidence>
<sequence>MIYFTYAATPDDGFLPGIPLADLTAAHCEHMADWQLRSVAAAAMYQPTPAGVAYLAERLPEPEPEPDIPSEPDPEPPADPEPELPIEPEPTPTATNVRRRGGAA</sequence>
<keyword evidence="3" id="KW-1185">Reference proteome</keyword>
<name>A0ABP9WWN6_9CHLR</name>
<reference evidence="2 3" key="1">
    <citation type="submission" date="2024-02" db="EMBL/GenBank/DDBJ databases">
        <title>Herpetosiphon gulosus NBRC 112829.</title>
        <authorList>
            <person name="Ichikawa N."/>
            <person name="Katano-Makiyama Y."/>
            <person name="Hidaka K."/>
        </authorList>
    </citation>
    <scope>NUCLEOTIDE SEQUENCE [LARGE SCALE GENOMIC DNA]</scope>
    <source>
        <strain evidence="2 3">NBRC 112829</strain>
    </source>
</reference>
<feature type="region of interest" description="Disordered" evidence="1">
    <location>
        <begin position="56"/>
        <end position="104"/>
    </location>
</feature>
<feature type="compositionally biased region" description="Acidic residues" evidence="1">
    <location>
        <begin position="62"/>
        <end position="86"/>
    </location>
</feature>
<dbReference type="RefSeq" id="WP_345721250.1">
    <property type="nucleotide sequence ID" value="NZ_BAABRU010000004.1"/>
</dbReference>
<organism evidence="2 3">
    <name type="scientific">Herpetosiphon gulosus</name>
    <dbReference type="NCBI Taxonomy" id="1973496"/>
    <lineage>
        <taxon>Bacteria</taxon>
        <taxon>Bacillati</taxon>
        <taxon>Chloroflexota</taxon>
        <taxon>Chloroflexia</taxon>
        <taxon>Herpetosiphonales</taxon>
        <taxon>Herpetosiphonaceae</taxon>
        <taxon>Herpetosiphon</taxon>
    </lineage>
</organism>
<evidence type="ECO:0000256" key="1">
    <source>
        <dbReference type="SAM" id="MobiDB-lite"/>
    </source>
</evidence>
<comment type="caution">
    <text evidence="2">The sequence shown here is derived from an EMBL/GenBank/DDBJ whole genome shotgun (WGS) entry which is preliminary data.</text>
</comment>
<accession>A0ABP9WWN6</accession>
<protein>
    <submittedName>
        <fullName evidence="2">Uncharacterized protein</fullName>
    </submittedName>
</protein>